<dbReference type="InterPro" id="IPR008254">
    <property type="entry name" value="Flavodoxin/NO_synth"/>
</dbReference>
<evidence type="ECO:0000256" key="2">
    <source>
        <dbReference type="ARBA" id="ARBA00001974"/>
    </source>
</evidence>
<dbReference type="GO" id="GO:0003958">
    <property type="term" value="F:NADPH-hemoprotein reductase activity"/>
    <property type="evidence" value="ECO:0007669"/>
    <property type="project" value="UniProtKB-EC"/>
</dbReference>
<keyword evidence="6" id="KW-0521">NADP</keyword>
<keyword evidence="4" id="KW-0288">FMN</keyword>
<feature type="domain" description="Flavodoxin-like" evidence="10">
    <location>
        <begin position="78"/>
        <end position="225"/>
    </location>
</feature>
<dbReference type="InterPro" id="IPR003097">
    <property type="entry name" value="CysJ-like_FAD-binding"/>
</dbReference>
<keyword evidence="3" id="KW-0285">Flavoprotein</keyword>
<protein>
    <recommendedName>
        <fullName evidence="8">NADPH--hemoprotein reductase</fullName>
        <ecNumber evidence="8">1.6.2.4</ecNumber>
    </recommendedName>
</protein>
<dbReference type="EMBL" id="JALJOQ010000016">
    <property type="protein sequence ID" value="KAK9809777.1"/>
    <property type="molecule type" value="Genomic_DNA"/>
</dbReference>
<dbReference type="AlphaFoldDB" id="A0AAW1PLR8"/>
<dbReference type="Pfam" id="PF00258">
    <property type="entry name" value="Flavodoxin_1"/>
    <property type="match status" value="1"/>
</dbReference>
<evidence type="ECO:0000256" key="8">
    <source>
        <dbReference type="ARBA" id="ARBA00023797"/>
    </source>
</evidence>
<evidence type="ECO:0000259" key="10">
    <source>
        <dbReference type="PROSITE" id="PS50902"/>
    </source>
</evidence>
<dbReference type="PANTHER" id="PTHR19384">
    <property type="entry name" value="NITRIC OXIDE SYNTHASE-RELATED"/>
    <property type="match status" value="1"/>
</dbReference>
<dbReference type="EC" id="1.6.2.4" evidence="8"/>
<keyword evidence="9" id="KW-0472">Membrane</keyword>
<feature type="domain" description="FAD-binding FR-type" evidence="11">
    <location>
        <begin position="291"/>
        <end position="526"/>
    </location>
</feature>
<evidence type="ECO:0000256" key="1">
    <source>
        <dbReference type="ARBA" id="ARBA00001917"/>
    </source>
</evidence>
<keyword evidence="9" id="KW-0812">Transmembrane</keyword>
<dbReference type="FunFam" id="3.40.50.80:FF:000001">
    <property type="entry name" value="NADPH--cytochrome P450 reductase 1"/>
    <property type="match status" value="1"/>
</dbReference>
<dbReference type="PRINTS" id="PR00371">
    <property type="entry name" value="FPNCR"/>
</dbReference>
<reference evidence="12 13" key="1">
    <citation type="journal article" date="2024" name="Nat. Commun.">
        <title>Phylogenomics reveals the evolutionary origins of lichenization in chlorophyte algae.</title>
        <authorList>
            <person name="Puginier C."/>
            <person name="Libourel C."/>
            <person name="Otte J."/>
            <person name="Skaloud P."/>
            <person name="Haon M."/>
            <person name="Grisel S."/>
            <person name="Petersen M."/>
            <person name="Berrin J.G."/>
            <person name="Delaux P.M."/>
            <person name="Dal Grande F."/>
            <person name="Keller J."/>
        </authorList>
    </citation>
    <scope>NUCLEOTIDE SEQUENCE [LARGE SCALE GENOMIC DNA]</scope>
    <source>
        <strain evidence="12 13">SAG 2036</strain>
    </source>
</reference>
<proteinExistence type="predicted"/>
<keyword evidence="13" id="KW-1185">Reference proteome</keyword>
<dbReference type="Gene3D" id="1.20.990.10">
    <property type="entry name" value="NADPH-cytochrome p450 Reductase, Chain A, domain 3"/>
    <property type="match status" value="1"/>
</dbReference>
<comment type="cofactor">
    <cofactor evidence="1">
        <name>FMN</name>
        <dbReference type="ChEBI" id="CHEBI:58210"/>
    </cofactor>
</comment>
<evidence type="ECO:0000259" key="11">
    <source>
        <dbReference type="PROSITE" id="PS51384"/>
    </source>
</evidence>
<dbReference type="Pfam" id="PF00175">
    <property type="entry name" value="NAD_binding_1"/>
    <property type="match status" value="1"/>
</dbReference>
<dbReference type="InterPro" id="IPR039261">
    <property type="entry name" value="FNR_nucleotide-bd"/>
</dbReference>
<keyword evidence="7" id="KW-0560">Oxidoreductase</keyword>
<evidence type="ECO:0000313" key="13">
    <source>
        <dbReference type="Proteomes" id="UP001465755"/>
    </source>
</evidence>
<dbReference type="InterPro" id="IPR001709">
    <property type="entry name" value="Flavoprot_Pyr_Nucl_cyt_Rdtase"/>
</dbReference>
<evidence type="ECO:0000256" key="3">
    <source>
        <dbReference type="ARBA" id="ARBA00022630"/>
    </source>
</evidence>
<dbReference type="SUPFAM" id="SSF63380">
    <property type="entry name" value="Riboflavin synthase domain-like"/>
    <property type="match status" value="1"/>
</dbReference>
<evidence type="ECO:0000313" key="12">
    <source>
        <dbReference type="EMBL" id="KAK9809777.1"/>
    </source>
</evidence>
<comment type="caution">
    <text evidence="12">The sequence shown here is derived from an EMBL/GenBank/DDBJ whole genome shotgun (WGS) entry which is preliminary data.</text>
</comment>
<dbReference type="PROSITE" id="PS51384">
    <property type="entry name" value="FAD_FR"/>
    <property type="match status" value="1"/>
</dbReference>
<dbReference type="InterPro" id="IPR017938">
    <property type="entry name" value="Riboflavin_synthase-like_b-brl"/>
</dbReference>
<keyword evidence="5" id="KW-0274">FAD</keyword>
<dbReference type="Gene3D" id="3.40.50.80">
    <property type="entry name" value="Nucleotide-binding domain of ferredoxin-NADP reductase (FNR) module"/>
    <property type="match status" value="1"/>
</dbReference>
<evidence type="ECO:0000256" key="5">
    <source>
        <dbReference type="ARBA" id="ARBA00022827"/>
    </source>
</evidence>
<dbReference type="InterPro" id="IPR023173">
    <property type="entry name" value="NADPH_Cyt_P450_Rdtase_alpha"/>
</dbReference>
<dbReference type="SUPFAM" id="SSF52343">
    <property type="entry name" value="Ferredoxin reductase-like, C-terminal NADP-linked domain"/>
    <property type="match status" value="1"/>
</dbReference>
<dbReference type="PROSITE" id="PS50902">
    <property type="entry name" value="FLAVODOXIN_LIKE"/>
    <property type="match status" value="1"/>
</dbReference>
<gene>
    <name evidence="12" type="ORF">WJX73_005258</name>
</gene>
<dbReference type="PANTHER" id="PTHR19384:SF17">
    <property type="entry name" value="NADPH--CYTOCHROME P450 REDUCTASE"/>
    <property type="match status" value="1"/>
</dbReference>
<dbReference type="InterPro" id="IPR029039">
    <property type="entry name" value="Flavoprotein-like_sf"/>
</dbReference>
<dbReference type="PRINTS" id="PR00369">
    <property type="entry name" value="FLAVODOXIN"/>
</dbReference>
<evidence type="ECO:0000256" key="7">
    <source>
        <dbReference type="ARBA" id="ARBA00023002"/>
    </source>
</evidence>
<comment type="cofactor">
    <cofactor evidence="2">
        <name>FAD</name>
        <dbReference type="ChEBI" id="CHEBI:57692"/>
    </cofactor>
</comment>
<evidence type="ECO:0000256" key="9">
    <source>
        <dbReference type="SAM" id="Phobius"/>
    </source>
</evidence>
<accession>A0AAW1PLR8</accession>
<name>A0AAW1PLR8_9CHLO</name>
<organism evidence="12 13">
    <name type="scientific">Symbiochloris irregularis</name>
    <dbReference type="NCBI Taxonomy" id="706552"/>
    <lineage>
        <taxon>Eukaryota</taxon>
        <taxon>Viridiplantae</taxon>
        <taxon>Chlorophyta</taxon>
        <taxon>core chlorophytes</taxon>
        <taxon>Trebouxiophyceae</taxon>
        <taxon>Trebouxiales</taxon>
        <taxon>Trebouxiaceae</taxon>
        <taxon>Symbiochloris</taxon>
    </lineage>
</organism>
<dbReference type="InterPro" id="IPR001433">
    <property type="entry name" value="OxRdtase_FAD/NAD-bd"/>
</dbReference>
<dbReference type="GO" id="GO:0010181">
    <property type="term" value="F:FMN binding"/>
    <property type="evidence" value="ECO:0007669"/>
    <property type="project" value="InterPro"/>
</dbReference>
<dbReference type="Gene3D" id="3.40.50.360">
    <property type="match status" value="1"/>
</dbReference>
<dbReference type="InterPro" id="IPR017927">
    <property type="entry name" value="FAD-bd_FR_type"/>
</dbReference>
<dbReference type="Pfam" id="PF00667">
    <property type="entry name" value="FAD_binding_1"/>
    <property type="match status" value="1"/>
</dbReference>
<evidence type="ECO:0000256" key="6">
    <source>
        <dbReference type="ARBA" id="ARBA00022857"/>
    </source>
</evidence>
<dbReference type="GO" id="GO:0050660">
    <property type="term" value="F:flavin adenine dinucleotide binding"/>
    <property type="evidence" value="ECO:0007669"/>
    <property type="project" value="TreeGrafter"/>
</dbReference>
<dbReference type="GO" id="GO:0005829">
    <property type="term" value="C:cytosol"/>
    <property type="evidence" value="ECO:0007669"/>
    <property type="project" value="TreeGrafter"/>
</dbReference>
<sequence>MSSSVESLVYLPFALPPLGLASALLLVVCLALLLLRQRGNGSSIPLRQGLVSIDGQSGKVSATTTETAELDSPDKPRCLLLFGTQTGTAERFAKQLKAEMSLRYGATTNFDVVDAEEYDAASKLKEERLVIFLLATYGDGEPTDNAAELYNWTIKASAEEQDLLKDVTFAIFGLGNRQYEHFCAVGKRMHKALKDLGATPVGPRGEGDDDEDIEADFDKWRTELYDALDKCSLLTKDQEQPDITHVSATDGANPLNTVILSGEAATRVQQQQSSWNWGHPSGQNGQGAKPQDSFMATVQCVRELHKPASDRSCLHVELNTEGSSMDYAAGDHVGVYTINPPAAVEEAARLLNLPLDTVFSLEATDSSSSNIDNPFTGPTTLQAALTHHADLLAPINKAAVQAFAALAKGSSADKLQRLLSKDGAQEWKAWHRQSRCLLEVMREFPDVQPSLGAFFGSIAPKLQVRFYSISSSPLPHPRSIHITCAYIDEPTPTGRQHKGVCSQHFGRLKPGDRVSAFVRRSPMHLPQNSSNAVIMIGPGTGLAPFRGFLQDRASQMASGKSLGPAWLFFGCRSKTQDYIYEEELADYQSSGALTQLSVAFSRNGPNKVYVQDHMLKHGSELAALIEGQQTAHVYVCGDAKHMAKDVHKALQTMLQQHKSCSAAEAEAAIQSLADSGRYMRDVW</sequence>
<dbReference type="InterPro" id="IPR001094">
    <property type="entry name" value="Flavdoxin-like"/>
</dbReference>
<feature type="transmembrane region" description="Helical" evidence="9">
    <location>
        <begin position="13"/>
        <end position="35"/>
    </location>
</feature>
<evidence type="ECO:0000256" key="4">
    <source>
        <dbReference type="ARBA" id="ARBA00022643"/>
    </source>
</evidence>
<keyword evidence="9" id="KW-1133">Transmembrane helix</keyword>
<dbReference type="Gene3D" id="2.40.30.10">
    <property type="entry name" value="Translation factors"/>
    <property type="match status" value="1"/>
</dbReference>
<dbReference type="SUPFAM" id="SSF52218">
    <property type="entry name" value="Flavoproteins"/>
    <property type="match status" value="1"/>
</dbReference>
<dbReference type="Proteomes" id="UP001465755">
    <property type="component" value="Unassembled WGS sequence"/>
</dbReference>